<evidence type="ECO:0000256" key="11">
    <source>
        <dbReference type="SAM" id="Phobius"/>
    </source>
</evidence>
<dbReference type="Pfam" id="PF13432">
    <property type="entry name" value="TPR_16"/>
    <property type="match status" value="1"/>
</dbReference>
<feature type="repeat" description="TPR" evidence="8">
    <location>
        <begin position="23"/>
        <end position="56"/>
    </location>
</feature>
<feature type="repeat" description="TPR" evidence="8">
    <location>
        <begin position="125"/>
        <end position="158"/>
    </location>
</feature>
<dbReference type="InterPro" id="IPR019734">
    <property type="entry name" value="TPR_rpt"/>
</dbReference>
<keyword evidence="7" id="KW-0040">ANK repeat</keyword>
<dbReference type="SUPFAM" id="SSF48452">
    <property type="entry name" value="TPR-like"/>
    <property type="match status" value="1"/>
</dbReference>
<dbReference type="PANTHER" id="PTHR12558:SF9">
    <property type="entry name" value="CELL DIVISION CYCLE PROTEIN 16 HOMOLOG"/>
    <property type="match status" value="1"/>
</dbReference>
<dbReference type="Pfam" id="PF13181">
    <property type="entry name" value="TPR_8"/>
    <property type="match status" value="1"/>
</dbReference>
<dbReference type="InterPro" id="IPR002110">
    <property type="entry name" value="Ankyrin_rpt"/>
</dbReference>
<dbReference type="InterPro" id="IPR036770">
    <property type="entry name" value="Ankyrin_rpt-contain_sf"/>
</dbReference>
<dbReference type="PANTHER" id="PTHR12558">
    <property type="entry name" value="CELL DIVISION CYCLE 16,23,27"/>
    <property type="match status" value="1"/>
</dbReference>
<organism evidence="13 14">
    <name type="scientific">Durusdinium trenchii</name>
    <dbReference type="NCBI Taxonomy" id="1381693"/>
    <lineage>
        <taxon>Eukaryota</taxon>
        <taxon>Sar</taxon>
        <taxon>Alveolata</taxon>
        <taxon>Dinophyceae</taxon>
        <taxon>Suessiales</taxon>
        <taxon>Symbiodiniaceae</taxon>
        <taxon>Durusdinium</taxon>
    </lineage>
</organism>
<feature type="transmembrane region" description="Helical" evidence="11">
    <location>
        <begin position="1395"/>
        <end position="1421"/>
    </location>
</feature>
<name>A0ABP0QNV6_9DINO</name>
<keyword evidence="6" id="KW-0131">Cell cycle</keyword>
<keyword evidence="11" id="KW-0812">Transmembrane</keyword>
<feature type="compositionally biased region" description="Basic and acidic residues" evidence="10">
    <location>
        <begin position="1161"/>
        <end position="1180"/>
    </location>
</feature>
<accession>A0ABP0QNV6</accession>
<feature type="domain" description="Letm1 RBD" evidence="12">
    <location>
        <begin position="1382"/>
        <end position="1443"/>
    </location>
</feature>
<keyword evidence="5 8" id="KW-0802">TPR repeat</keyword>
<evidence type="ECO:0000259" key="12">
    <source>
        <dbReference type="Pfam" id="PF07766"/>
    </source>
</evidence>
<sequence>MLNMTNVVFYVAHQLMNAYPSTAIAWFTAGCYYYMIKKYEHARRFFHKALRFDGRFAPAWVAYGHAFAQHDESDQALAAYRTASRLFPGSQLPWLFIGMEYVRTNSLQLAQQCLDYARTLMPTDPRVYNELGVVAYHKRNYEEAVQLLRHAIGLCSRPDEAVHSNLGHALLKCGQPAAALEAFRHAMRLEPSSAKAAAGVAFALQLQVGSLLGPIRGPVRKGDGVMSEDPSGAMVHPPCFALSAPVHAAAPLGGGRPGLGVQPLKHKPPVQLLAPVGAVWIYGRRFRRRCRAEEVAEMLNGHGDGFEGSSCPLSRRLKDVVFVKEMRDPRMHVKPPDAITSGEFALKLAGSRRLAAMTLGGNRNYQSLCNRLHVIAMRLEEGNVDLDVLPPLEAQKCLKTAPQMPWLMGELEPLDWDRAGSRILKGWSLQREDRNTGMPDPRRLLLYIREDQQLGGALTRLSGFVSLLGEDLSRDLASPGSDGGDQRARCQRVVSRQEQVQELRQLLNDVRETSPEELQQILRESRGEKKGRESPGDKVQTLESVAQDGDELELHDAIRKNVRLARREAVLEAYCEEQQKALRSVESSESRLKRDLAAQQAQHKDTAAEMEMLVQSKKAAEREALELKVSWKKDRMELHQLQCELQKAASSVATLEAHKFSDQVHRLPTLVRTSEAEAQEVVQRKIFQERCVELQAKLDKSRVTVYEKGRELEMLRIQFEEQRRQLLDQDEQQQSFEKEKQLLQDKIISLLETQIGESYGADAGSYSDTPLLSQTQQQLAEVELRHEELERHYAVANAAKDGLAKHCSVLQGKLEELQEALEEKAKIQDHHTSKHASLEERLALANQRVQDLHHENSAFHQQFSDLVDEKQRHEEHFLARAAVAESSVAEQDRRLKDLKEKYLLVEKCGLELLPRAGALPGTLQVLMTELDKSISHFISSSEASGDGMVLTEMVCHLQKVATESAAEAAKQRAEVGELMEECHKDRQSRLQLEAAAEAPEARHAAHVAQLPIEWSSPGLEESEPESIPEEYAAIIARVVLHGWGAVEWGGNFTLLHWAAMQKRHQLCRALLELRADPSVKDDDGMTAADYAAEKGSREILFTLENALPPTRAPQHAPIHAPAANEARLRTVDLDGALNEARKVAKFSGDLWERLNGQGHGRSKDASRGESQKTREKREAMELARGQLQKAEEKRKAFVAQAAGELNQAPDEARTQDYLWQLRSEWRSCEQSCRDARSLLVLRSIEWSLQRSAEELEKDLQQTSMADWAVAGPQQKMQVAELALIEKQAASYQEKAAEHLEELEVLEMDCTKFATRLGLKVQEESHDFNSSVRRVMSQMQRAMERTKSGLEFYTNGVQLLWQDVQYAWRLVSKAAFSNYTLKAWEVRTMQRTVKDLLTLIPFLIILIIPLSPVGHVLVFSFFQKNFPEFFPSSFTEQRQNVTKLYRDIAPLGVEHPRPSEAR</sequence>
<feature type="coiled-coil region" evidence="9">
    <location>
        <begin position="772"/>
        <end position="855"/>
    </location>
</feature>
<reference evidence="13 14" key="1">
    <citation type="submission" date="2024-02" db="EMBL/GenBank/DDBJ databases">
        <authorList>
            <person name="Chen Y."/>
            <person name="Shah S."/>
            <person name="Dougan E. K."/>
            <person name="Thang M."/>
            <person name="Chan C."/>
        </authorList>
    </citation>
    <scope>NUCLEOTIDE SEQUENCE [LARGE SCALE GENOMIC DNA]</scope>
</reference>
<evidence type="ECO:0000313" key="14">
    <source>
        <dbReference type="Proteomes" id="UP001642464"/>
    </source>
</evidence>
<dbReference type="InterPro" id="IPR011990">
    <property type="entry name" value="TPR-like_helical_dom_sf"/>
</dbReference>
<evidence type="ECO:0000256" key="8">
    <source>
        <dbReference type="PROSITE-ProRule" id="PRU00339"/>
    </source>
</evidence>
<evidence type="ECO:0000313" key="13">
    <source>
        <dbReference type="EMBL" id="CAK9089912.1"/>
    </source>
</evidence>
<keyword evidence="3" id="KW-0498">Mitosis</keyword>
<keyword evidence="11" id="KW-0472">Membrane</keyword>
<keyword evidence="2" id="KW-0677">Repeat</keyword>
<keyword evidence="11" id="KW-1133">Transmembrane helix</keyword>
<evidence type="ECO:0000256" key="9">
    <source>
        <dbReference type="SAM" id="Coils"/>
    </source>
</evidence>
<dbReference type="Pfam" id="PF13637">
    <property type="entry name" value="Ank_4"/>
    <property type="match status" value="1"/>
</dbReference>
<dbReference type="SMART" id="SM00248">
    <property type="entry name" value="ANK"/>
    <property type="match status" value="2"/>
</dbReference>
<dbReference type="SMART" id="SM00028">
    <property type="entry name" value="TPR"/>
    <property type="match status" value="4"/>
</dbReference>
<dbReference type="Proteomes" id="UP001642464">
    <property type="component" value="Unassembled WGS sequence"/>
</dbReference>
<dbReference type="PROSITE" id="PS50088">
    <property type="entry name" value="ANK_REPEAT"/>
    <property type="match status" value="1"/>
</dbReference>
<dbReference type="SUPFAM" id="SSF48403">
    <property type="entry name" value="Ankyrin repeat"/>
    <property type="match status" value="1"/>
</dbReference>
<evidence type="ECO:0000256" key="5">
    <source>
        <dbReference type="ARBA" id="ARBA00022803"/>
    </source>
</evidence>
<feature type="region of interest" description="Disordered" evidence="10">
    <location>
        <begin position="1154"/>
        <end position="1180"/>
    </location>
</feature>
<comment type="caution">
    <text evidence="13">The sequence shown here is derived from an EMBL/GenBank/DDBJ whole genome shotgun (WGS) entry which is preliminary data.</text>
</comment>
<keyword evidence="9" id="KW-0175">Coiled coil</keyword>
<dbReference type="Gene3D" id="1.25.40.10">
    <property type="entry name" value="Tetratricopeptide repeat domain"/>
    <property type="match status" value="1"/>
</dbReference>
<proteinExistence type="predicted"/>
<evidence type="ECO:0000256" key="4">
    <source>
        <dbReference type="ARBA" id="ARBA00022786"/>
    </source>
</evidence>
<feature type="transmembrane region" description="Helical" evidence="11">
    <location>
        <begin position="18"/>
        <end position="36"/>
    </location>
</feature>
<feature type="repeat" description="TPR" evidence="8">
    <location>
        <begin position="160"/>
        <end position="193"/>
    </location>
</feature>
<keyword evidence="14" id="KW-1185">Reference proteome</keyword>
<keyword evidence="1" id="KW-0132">Cell division</keyword>
<protein>
    <submittedName>
        <fullName evidence="13">Anaphase-promoting complex subunit 6 (Cell division cycle protein 16 homolog) (CDC16 homolog) (Cyclosome subunit 6) (Protein NOMEGA)</fullName>
    </submittedName>
</protein>
<evidence type="ECO:0000256" key="10">
    <source>
        <dbReference type="SAM" id="MobiDB-lite"/>
    </source>
</evidence>
<evidence type="ECO:0000256" key="1">
    <source>
        <dbReference type="ARBA" id="ARBA00022618"/>
    </source>
</evidence>
<evidence type="ECO:0000256" key="7">
    <source>
        <dbReference type="PROSITE-ProRule" id="PRU00023"/>
    </source>
</evidence>
<dbReference type="PROSITE" id="PS50005">
    <property type="entry name" value="TPR"/>
    <property type="match status" value="4"/>
</dbReference>
<evidence type="ECO:0000256" key="2">
    <source>
        <dbReference type="ARBA" id="ARBA00022737"/>
    </source>
</evidence>
<gene>
    <name evidence="13" type="ORF">SCF082_LOCUS42417</name>
</gene>
<dbReference type="EMBL" id="CAXAMM010039907">
    <property type="protein sequence ID" value="CAK9089912.1"/>
    <property type="molecule type" value="Genomic_DNA"/>
</dbReference>
<evidence type="ECO:0000256" key="6">
    <source>
        <dbReference type="ARBA" id="ARBA00023306"/>
    </source>
</evidence>
<feature type="repeat" description="TPR" evidence="8">
    <location>
        <begin position="57"/>
        <end position="90"/>
    </location>
</feature>
<dbReference type="InterPro" id="IPR033122">
    <property type="entry name" value="LETM1-like_RBD"/>
</dbReference>
<keyword evidence="4" id="KW-0833">Ubl conjugation pathway</keyword>
<evidence type="ECO:0000256" key="3">
    <source>
        <dbReference type="ARBA" id="ARBA00022776"/>
    </source>
</evidence>
<dbReference type="Pfam" id="PF07766">
    <property type="entry name" value="LETM1_RBD"/>
    <property type="match status" value="1"/>
</dbReference>
<feature type="repeat" description="ANK" evidence="7">
    <location>
        <begin position="1050"/>
        <end position="1082"/>
    </location>
</feature>
<feature type="coiled-coil region" evidence="9">
    <location>
        <begin position="603"/>
        <end position="658"/>
    </location>
</feature>
<dbReference type="Gene3D" id="1.25.40.20">
    <property type="entry name" value="Ankyrin repeat-containing domain"/>
    <property type="match status" value="1"/>
</dbReference>
<feature type="coiled-coil region" evidence="9">
    <location>
        <begin position="1281"/>
        <end position="1308"/>
    </location>
</feature>